<gene>
    <name evidence="1" type="ORF">P2G67_15145</name>
</gene>
<dbReference type="Pfam" id="PF09550">
    <property type="entry name" value="Phage_TAC_6"/>
    <property type="match status" value="1"/>
</dbReference>
<evidence type="ECO:0000313" key="1">
    <source>
        <dbReference type="EMBL" id="MDF2097315.1"/>
    </source>
</evidence>
<reference evidence="1 2" key="1">
    <citation type="submission" date="2023-03" db="EMBL/GenBank/DDBJ databases">
        <title>Fodinicurvata sp. CAU 1616 isolated from sea sendiment.</title>
        <authorList>
            <person name="Kim W."/>
        </authorList>
    </citation>
    <scope>NUCLEOTIDE SEQUENCE [LARGE SCALE GENOMIC DNA]</scope>
    <source>
        <strain evidence="1 2">CAU 1616</strain>
    </source>
</reference>
<accession>A0ABT5YRE6</accession>
<dbReference type="EMBL" id="JARHUD010000011">
    <property type="protein sequence ID" value="MDF2097315.1"/>
    <property type="molecule type" value="Genomic_DNA"/>
</dbReference>
<comment type="caution">
    <text evidence="1">The sequence shown here is derived from an EMBL/GenBank/DDBJ whole genome shotgun (WGS) entry which is preliminary data.</text>
</comment>
<sequence>MQVGLGWLRLPPAAFWQMTPREFAAALEGWMTINGLAGPAEGLSRAESEALRAFLAEDAS</sequence>
<dbReference type="RefSeq" id="WP_275824097.1">
    <property type="nucleotide sequence ID" value="NZ_JARHUD010000011.1"/>
</dbReference>
<dbReference type="Proteomes" id="UP001215503">
    <property type="component" value="Unassembled WGS sequence"/>
</dbReference>
<proteinExistence type="predicted"/>
<dbReference type="InterPro" id="IPR019056">
    <property type="entry name" value="Phage_TAC_6"/>
</dbReference>
<organism evidence="1 2">
    <name type="scientific">Aquibaculum arenosum</name>
    <dbReference type="NCBI Taxonomy" id="3032591"/>
    <lineage>
        <taxon>Bacteria</taxon>
        <taxon>Pseudomonadati</taxon>
        <taxon>Pseudomonadota</taxon>
        <taxon>Alphaproteobacteria</taxon>
        <taxon>Rhodospirillales</taxon>
        <taxon>Rhodovibrionaceae</taxon>
        <taxon>Aquibaculum</taxon>
    </lineage>
</organism>
<evidence type="ECO:0000313" key="2">
    <source>
        <dbReference type="Proteomes" id="UP001215503"/>
    </source>
</evidence>
<keyword evidence="2" id="KW-1185">Reference proteome</keyword>
<name>A0ABT5YRE6_9PROT</name>
<protein>
    <submittedName>
        <fullName evidence="1">Phage tail assembly chaperone</fullName>
    </submittedName>
</protein>